<keyword evidence="3" id="KW-1185">Reference proteome</keyword>
<comment type="caution">
    <text evidence="2">The sequence shown here is derived from an EMBL/GenBank/DDBJ whole genome shotgun (WGS) entry which is preliminary data.</text>
</comment>
<accession>A0A2G8JXQ5</accession>
<evidence type="ECO:0000313" key="3">
    <source>
        <dbReference type="Proteomes" id="UP000230750"/>
    </source>
</evidence>
<gene>
    <name evidence="2" type="ORF">BSL78_22628</name>
</gene>
<reference evidence="2 3" key="1">
    <citation type="journal article" date="2017" name="PLoS Biol.">
        <title>The sea cucumber genome provides insights into morphological evolution and visceral regeneration.</title>
        <authorList>
            <person name="Zhang X."/>
            <person name="Sun L."/>
            <person name="Yuan J."/>
            <person name="Sun Y."/>
            <person name="Gao Y."/>
            <person name="Zhang L."/>
            <person name="Li S."/>
            <person name="Dai H."/>
            <person name="Hamel J.F."/>
            <person name="Liu C."/>
            <person name="Yu Y."/>
            <person name="Liu S."/>
            <person name="Lin W."/>
            <person name="Guo K."/>
            <person name="Jin S."/>
            <person name="Xu P."/>
            <person name="Storey K.B."/>
            <person name="Huan P."/>
            <person name="Zhang T."/>
            <person name="Zhou Y."/>
            <person name="Zhang J."/>
            <person name="Lin C."/>
            <person name="Li X."/>
            <person name="Xing L."/>
            <person name="Huo D."/>
            <person name="Sun M."/>
            <person name="Wang L."/>
            <person name="Mercier A."/>
            <person name="Li F."/>
            <person name="Yang H."/>
            <person name="Xiang J."/>
        </authorList>
    </citation>
    <scope>NUCLEOTIDE SEQUENCE [LARGE SCALE GENOMIC DNA]</scope>
    <source>
        <strain evidence="2">Shaxun</strain>
        <tissue evidence="2">Muscle</tissue>
    </source>
</reference>
<dbReference type="AlphaFoldDB" id="A0A2G8JXQ5"/>
<proteinExistence type="predicted"/>
<dbReference type="EMBL" id="MRZV01001112">
    <property type="protein sequence ID" value="PIK40522.1"/>
    <property type="molecule type" value="Genomic_DNA"/>
</dbReference>
<protein>
    <recommendedName>
        <fullName evidence="1">Reverse transcriptase zinc-binding domain-containing protein</fullName>
    </recommendedName>
</protein>
<dbReference type="Proteomes" id="UP000230750">
    <property type="component" value="Unassembled WGS sequence"/>
</dbReference>
<dbReference type="OrthoDB" id="5961101at2759"/>
<feature type="domain" description="Reverse transcriptase zinc-binding" evidence="1">
    <location>
        <begin position="67"/>
        <end position="133"/>
    </location>
</feature>
<evidence type="ECO:0000313" key="2">
    <source>
        <dbReference type="EMBL" id="PIK40522.1"/>
    </source>
</evidence>
<organism evidence="2 3">
    <name type="scientific">Stichopus japonicus</name>
    <name type="common">Sea cucumber</name>
    <dbReference type="NCBI Taxonomy" id="307972"/>
    <lineage>
        <taxon>Eukaryota</taxon>
        <taxon>Metazoa</taxon>
        <taxon>Echinodermata</taxon>
        <taxon>Eleutherozoa</taxon>
        <taxon>Echinozoa</taxon>
        <taxon>Holothuroidea</taxon>
        <taxon>Aspidochirotacea</taxon>
        <taxon>Aspidochirotida</taxon>
        <taxon>Stichopodidae</taxon>
        <taxon>Apostichopus</taxon>
    </lineage>
</organism>
<dbReference type="InterPro" id="IPR026960">
    <property type="entry name" value="RVT-Znf"/>
</dbReference>
<sequence>MVQYAAKFCRLSTLASDIASDIIRRLHSMDSLFFQSSKSIKLITKSLQPSGANLIAVRDYPAFPWETIWKLAFSNMLGNKLMDFQWRLAHHILYTGKRIKDWGMGDGICPCEQCNEIETISHIFWECPKAKTVLIWVEKIFHSLAGDNSSFNMKLYLFGFPCVDFPQIVFNRIWFIFCITKFAIWKSRCLHIFEDQAQTGTALLSIIAKEIKTRVEADFSRLTKHQFSKLWTSGTSFVKIKKDKLHINLKTNVS</sequence>
<name>A0A2G8JXQ5_STIJA</name>
<evidence type="ECO:0000259" key="1">
    <source>
        <dbReference type="Pfam" id="PF13966"/>
    </source>
</evidence>
<dbReference type="Pfam" id="PF13966">
    <property type="entry name" value="zf-RVT"/>
    <property type="match status" value="1"/>
</dbReference>